<feature type="chain" id="PRO_5032617608" evidence="1">
    <location>
        <begin position="23"/>
        <end position="252"/>
    </location>
</feature>
<keyword evidence="1" id="KW-0732">Signal</keyword>
<comment type="caution">
    <text evidence="2">The sequence shown here is derived from an EMBL/GenBank/DDBJ whole genome shotgun (WGS) entry which is preliminary data.</text>
</comment>
<evidence type="ECO:0000256" key="1">
    <source>
        <dbReference type="SAM" id="SignalP"/>
    </source>
</evidence>
<accession>A0A853I9N4</accession>
<proteinExistence type="predicted"/>
<evidence type="ECO:0000313" key="3">
    <source>
        <dbReference type="Proteomes" id="UP000569732"/>
    </source>
</evidence>
<keyword evidence="3" id="KW-1185">Reference proteome</keyword>
<organism evidence="2 3">
    <name type="scientific">Spartinivicinus marinus</name>
    <dbReference type="NCBI Taxonomy" id="2994442"/>
    <lineage>
        <taxon>Bacteria</taxon>
        <taxon>Pseudomonadati</taxon>
        <taxon>Pseudomonadota</taxon>
        <taxon>Gammaproteobacteria</taxon>
        <taxon>Oceanospirillales</taxon>
        <taxon>Zooshikellaceae</taxon>
        <taxon>Spartinivicinus</taxon>
    </lineage>
</organism>
<dbReference type="AlphaFoldDB" id="A0A853I9N4"/>
<feature type="signal peptide" evidence="1">
    <location>
        <begin position="1"/>
        <end position="22"/>
    </location>
</feature>
<dbReference type="RefSeq" id="WP_180569390.1">
    <property type="nucleotide sequence ID" value="NZ_JACCKB010000024.1"/>
</dbReference>
<name>A0A853I9N4_9GAMM</name>
<gene>
    <name evidence="2" type="ORF">H0A36_15225</name>
</gene>
<dbReference type="EMBL" id="JACCKB010000024">
    <property type="protein sequence ID" value="NYZ67368.1"/>
    <property type="molecule type" value="Genomic_DNA"/>
</dbReference>
<reference evidence="2 3" key="1">
    <citation type="submission" date="2020-07" db="EMBL/GenBank/DDBJ databases">
        <title>Endozoicomonas sp. nov., isolated from sediment.</title>
        <authorList>
            <person name="Gu T."/>
        </authorList>
    </citation>
    <scope>NUCLEOTIDE SEQUENCE [LARGE SCALE GENOMIC DNA]</scope>
    <source>
        <strain evidence="2 3">SM1973</strain>
    </source>
</reference>
<sequence length="252" mass="28239">MKTNKLKLCLALSLLASTTSIASTYTIYDKMDYGFNRCDVNWGTLQTGVSEADMIALAKEFNAFGFTYHPSLRYGKLMIDSYPTGCKSPANESWPLYLSRARAYKKMDFGFNRCNTEWGPLQSGVTEEDMIALALAANAEGFTYHPMLRYGKVLVGSYPADCESPANQSWPLYLSEIRSYKRMNFGFNRCDVQWGPLQRSVSEADMIKLAEAADAKGFTYHPSLKYGKVLVGAYPVDCQSPANESWPLYLAE</sequence>
<evidence type="ECO:0000313" key="2">
    <source>
        <dbReference type="EMBL" id="NYZ67368.1"/>
    </source>
</evidence>
<protein>
    <submittedName>
        <fullName evidence="2">Uncharacterized protein</fullName>
    </submittedName>
</protein>
<dbReference type="Proteomes" id="UP000569732">
    <property type="component" value="Unassembled WGS sequence"/>
</dbReference>